<organism evidence="1 2">
    <name type="scientific">Ralstonia phage DU_RP_I</name>
    <dbReference type="NCBI Taxonomy" id="2041493"/>
    <lineage>
        <taxon>Viruses</taxon>
        <taxon>Duplodnaviria</taxon>
        <taxon>Heunggongvirae</taxon>
        <taxon>Uroviricota</taxon>
        <taxon>Caudoviricetes</taxon>
        <taxon>Autographivirales</taxon>
        <taxon>Gyeongsanvirus</taxon>
        <taxon>Gyeongsanvirus DURPI</taxon>
    </lineage>
</organism>
<reference evidence="1 2" key="1">
    <citation type="submission" date="2017-09" db="EMBL/GenBank/DDBJ databases">
        <title>Complete genome sequence of bacteriophage (DU_RP_I) infecting Ralstonia solanacearum.</title>
        <authorList>
            <person name="Park T.-H."/>
        </authorList>
    </citation>
    <scope>NUCLEOTIDE SEQUENCE [LARGE SCALE GENOMIC DNA]</scope>
</reference>
<dbReference type="EMBL" id="MF979559">
    <property type="protein sequence ID" value="ATS93389.1"/>
    <property type="molecule type" value="Genomic_DNA"/>
</dbReference>
<dbReference type="Proteomes" id="UP000240487">
    <property type="component" value="Segment"/>
</dbReference>
<proteinExistence type="predicted"/>
<evidence type="ECO:0000313" key="2">
    <source>
        <dbReference type="Proteomes" id="UP000240487"/>
    </source>
</evidence>
<protein>
    <submittedName>
        <fullName evidence="1">Uncharacterized protein</fullName>
    </submittedName>
</protein>
<name>A0A2D2W511_9CAUD</name>
<evidence type="ECO:0000313" key="1">
    <source>
        <dbReference type="EMBL" id="ATS93389.1"/>
    </source>
</evidence>
<sequence>MATKTQTDRAKDGQDFFQLPAYKDSPTVTVNGTVRARTPVPSGVQLATPAAQDDIVAITFNSADPGNTRREVFTPATGATITPTEFCIEARIVPAGTIAALTITFPPNPSKEGQQFRAVTTQTITAVTWTGGSRLNAPTTLAAGRAATFEWSVAKQEWVFIN</sequence>
<keyword evidence="2" id="KW-1185">Reference proteome</keyword>
<accession>A0A2D2W511</accession>
<gene>
    <name evidence="1" type="ORF">R1B41kb_p028</name>
</gene>